<reference evidence="1" key="2">
    <citation type="submission" date="2023-06" db="EMBL/GenBank/DDBJ databases">
        <authorList>
            <person name="Swenson N.G."/>
            <person name="Wegrzyn J.L."/>
            <person name="Mcevoy S.L."/>
        </authorList>
    </citation>
    <scope>NUCLEOTIDE SEQUENCE</scope>
    <source>
        <strain evidence="1">NS2018</strain>
        <tissue evidence="1">Leaf</tissue>
    </source>
</reference>
<name>A0AA39W022_ACESA</name>
<accession>A0AA39W022</accession>
<dbReference type="EMBL" id="JAUESC010000004">
    <property type="protein sequence ID" value="KAK0597071.1"/>
    <property type="molecule type" value="Genomic_DNA"/>
</dbReference>
<evidence type="ECO:0000313" key="1">
    <source>
        <dbReference type="EMBL" id="KAK0597071.1"/>
    </source>
</evidence>
<evidence type="ECO:0000313" key="2">
    <source>
        <dbReference type="Proteomes" id="UP001168877"/>
    </source>
</evidence>
<dbReference type="Proteomes" id="UP001168877">
    <property type="component" value="Unassembled WGS sequence"/>
</dbReference>
<protein>
    <submittedName>
        <fullName evidence="1">Uncharacterized protein</fullName>
    </submittedName>
</protein>
<keyword evidence="2" id="KW-1185">Reference proteome</keyword>
<proteinExistence type="predicted"/>
<dbReference type="AlphaFoldDB" id="A0AA39W022"/>
<gene>
    <name evidence="1" type="ORF">LWI29_021537</name>
</gene>
<sequence length="131" mass="14531">MCGAAVVVRVLQVELLQRSFEQNIHTAPDIYQDMVNPAVGNLYRDHHWIIMGLYCVVGIILGENDLSRARIFLRSSRDPEYILSSEEVLFGEEFFSSGIFPGTGDEVAYKSIGLEDGSETSLQVSTLETAS</sequence>
<reference evidence="1" key="1">
    <citation type="journal article" date="2022" name="Plant J.">
        <title>Strategies of tolerance reflected in two North American maple genomes.</title>
        <authorList>
            <person name="McEvoy S.L."/>
            <person name="Sezen U.U."/>
            <person name="Trouern-Trend A."/>
            <person name="McMahon S.M."/>
            <person name="Schaberg P.G."/>
            <person name="Yang J."/>
            <person name="Wegrzyn J.L."/>
            <person name="Swenson N.G."/>
        </authorList>
    </citation>
    <scope>NUCLEOTIDE SEQUENCE</scope>
    <source>
        <strain evidence="1">NS2018</strain>
    </source>
</reference>
<comment type="caution">
    <text evidence="1">The sequence shown here is derived from an EMBL/GenBank/DDBJ whole genome shotgun (WGS) entry which is preliminary data.</text>
</comment>
<organism evidence="1 2">
    <name type="scientific">Acer saccharum</name>
    <name type="common">Sugar maple</name>
    <dbReference type="NCBI Taxonomy" id="4024"/>
    <lineage>
        <taxon>Eukaryota</taxon>
        <taxon>Viridiplantae</taxon>
        <taxon>Streptophyta</taxon>
        <taxon>Embryophyta</taxon>
        <taxon>Tracheophyta</taxon>
        <taxon>Spermatophyta</taxon>
        <taxon>Magnoliopsida</taxon>
        <taxon>eudicotyledons</taxon>
        <taxon>Gunneridae</taxon>
        <taxon>Pentapetalae</taxon>
        <taxon>rosids</taxon>
        <taxon>malvids</taxon>
        <taxon>Sapindales</taxon>
        <taxon>Sapindaceae</taxon>
        <taxon>Hippocastanoideae</taxon>
        <taxon>Acereae</taxon>
        <taxon>Acer</taxon>
    </lineage>
</organism>